<dbReference type="EMBL" id="VIGD01000012">
    <property type="protein sequence ID" value="TQE90355.1"/>
    <property type="molecule type" value="Genomic_DNA"/>
</dbReference>
<dbReference type="Gene3D" id="3.40.30.10">
    <property type="entry name" value="Glutaredoxin"/>
    <property type="match status" value="1"/>
</dbReference>
<accession>A0A540V0U9</accession>
<sequence length="113" mass="12852">MNGDAMFKLSSLDEVNAFIEQNPLSFLYISRKDCGVCHALLPQLEKLLENDFRIALGLIDAEEVKEIAGRFSVFSVPALLFFVEGKEFLRQTRFVHTDLLKEKINKIVGLYGK</sequence>
<feature type="domain" description="Thioredoxin" evidence="1">
    <location>
        <begin position="28"/>
        <end position="104"/>
    </location>
</feature>
<organism evidence="2 3">
    <name type="scientific">Ureibacillus terrenus</name>
    <dbReference type="NCBI Taxonomy" id="118246"/>
    <lineage>
        <taxon>Bacteria</taxon>
        <taxon>Bacillati</taxon>
        <taxon>Bacillota</taxon>
        <taxon>Bacilli</taxon>
        <taxon>Bacillales</taxon>
        <taxon>Caryophanaceae</taxon>
        <taxon>Ureibacillus</taxon>
    </lineage>
</organism>
<dbReference type="AlphaFoldDB" id="A0A540V0U9"/>
<dbReference type="Proteomes" id="UP000315753">
    <property type="component" value="Unassembled WGS sequence"/>
</dbReference>
<dbReference type="SUPFAM" id="SSF52833">
    <property type="entry name" value="Thioredoxin-like"/>
    <property type="match status" value="1"/>
</dbReference>
<name>A0A540V0U9_9BACL</name>
<gene>
    <name evidence="2" type="ORF">FKZ59_09875</name>
</gene>
<dbReference type="InterPro" id="IPR036249">
    <property type="entry name" value="Thioredoxin-like_sf"/>
</dbReference>
<evidence type="ECO:0000313" key="2">
    <source>
        <dbReference type="EMBL" id="TQE90355.1"/>
    </source>
</evidence>
<proteinExistence type="predicted"/>
<dbReference type="OrthoDB" id="411356at2"/>
<dbReference type="InterPro" id="IPR013766">
    <property type="entry name" value="Thioredoxin_domain"/>
</dbReference>
<evidence type="ECO:0000259" key="1">
    <source>
        <dbReference type="Pfam" id="PF00085"/>
    </source>
</evidence>
<comment type="caution">
    <text evidence="2">The sequence shown here is derived from an EMBL/GenBank/DDBJ whole genome shotgun (WGS) entry which is preliminary data.</text>
</comment>
<reference evidence="2 3" key="1">
    <citation type="submission" date="2019-06" db="EMBL/GenBank/DDBJ databases">
        <title>Genome sequence of Ureibacillus terrenus.</title>
        <authorList>
            <person name="Maclea K.S."/>
            <person name="Simoes M."/>
        </authorList>
    </citation>
    <scope>NUCLEOTIDE SEQUENCE [LARGE SCALE GENOMIC DNA]</scope>
    <source>
        <strain evidence="2 3">ATCC BAA-384</strain>
    </source>
</reference>
<evidence type="ECO:0000313" key="3">
    <source>
        <dbReference type="Proteomes" id="UP000315753"/>
    </source>
</evidence>
<keyword evidence="3" id="KW-1185">Reference proteome</keyword>
<dbReference type="Pfam" id="PF00085">
    <property type="entry name" value="Thioredoxin"/>
    <property type="match status" value="1"/>
</dbReference>
<protein>
    <submittedName>
        <fullName evidence="2">Thioredoxin family protein</fullName>
    </submittedName>
</protein>
<dbReference type="CDD" id="cd02947">
    <property type="entry name" value="TRX_family"/>
    <property type="match status" value="1"/>
</dbReference>